<dbReference type="SUPFAM" id="SSF55658">
    <property type="entry name" value="L9 N-domain-like"/>
    <property type="match status" value="1"/>
</dbReference>
<dbReference type="OrthoDB" id="3254429at2759"/>
<evidence type="ECO:0000259" key="1">
    <source>
        <dbReference type="Pfam" id="PF01693"/>
    </source>
</evidence>
<dbReference type="Gene3D" id="3.40.970.10">
    <property type="entry name" value="Ribonuclease H1, N-terminal domain"/>
    <property type="match status" value="1"/>
</dbReference>
<feature type="domain" description="Ribonuclease H1 N-terminal" evidence="1">
    <location>
        <begin position="5"/>
        <end position="46"/>
    </location>
</feature>
<dbReference type="AlphaFoldDB" id="A0A9P5TB06"/>
<protein>
    <recommendedName>
        <fullName evidence="1">Ribonuclease H1 N-terminal domain-containing protein</fullName>
    </recommendedName>
</protein>
<dbReference type="InterPro" id="IPR009027">
    <property type="entry name" value="Ribosomal_bL9/RNase_H1_N"/>
</dbReference>
<sequence length="154" mass="17022">MAKGYYTVIVGTQPGVYADWTQAAPKVTEIPGNIHKKFKTLAEAWAAYHQAAREGRVRAVRLYPEPEAESPPGSQIQEEALHDYPVVQVQPTFHSATGPGQRFHRSHAAGPMGVGKMTSMGAGPSHLTERMSHDAEPREHHNFGQQYCKVPTYM</sequence>
<dbReference type="InterPro" id="IPR011320">
    <property type="entry name" value="RNase_H1_N"/>
</dbReference>
<reference evidence="2" key="1">
    <citation type="submission" date="2019-10" db="EMBL/GenBank/DDBJ databases">
        <authorList>
            <consortium name="DOE Joint Genome Institute"/>
            <person name="Kuo A."/>
            <person name="Miyauchi S."/>
            <person name="Kiss E."/>
            <person name="Drula E."/>
            <person name="Kohler A."/>
            <person name="Sanchez-Garcia M."/>
            <person name="Andreopoulos B."/>
            <person name="Barry K.W."/>
            <person name="Bonito G."/>
            <person name="Buee M."/>
            <person name="Carver A."/>
            <person name="Chen C."/>
            <person name="Cichocki N."/>
            <person name="Clum A."/>
            <person name="Culley D."/>
            <person name="Crous P.W."/>
            <person name="Fauchery L."/>
            <person name="Girlanda M."/>
            <person name="Hayes R."/>
            <person name="Keri Z."/>
            <person name="LaButti K."/>
            <person name="Lipzen A."/>
            <person name="Lombard V."/>
            <person name="Magnuson J."/>
            <person name="Maillard F."/>
            <person name="Morin E."/>
            <person name="Murat C."/>
            <person name="Nolan M."/>
            <person name="Ohm R."/>
            <person name="Pangilinan J."/>
            <person name="Pereira M."/>
            <person name="Perotto S."/>
            <person name="Peter M."/>
            <person name="Riley R."/>
            <person name="Sitrit Y."/>
            <person name="Stielow B."/>
            <person name="Szollosi G."/>
            <person name="Zifcakova L."/>
            <person name="Stursova M."/>
            <person name="Spatafora J.W."/>
            <person name="Tedersoo L."/>
            <person name="Vaario L.-M."/>
            <person name="Yamada A."/>
            <person name="Yan M."/>
            <person name="Wang P."/>
            <person name="Xu J."/>
            <person name="Bruns T."/>
            <person name="Baldrian P."/>
            <person name="Vilgalys R."/>
            <person name="Henrissat B."/>
            <person name="Grigoriev I.V."/>
            <person name="Hibbett D."/>
            <person name="Nagy L.G."/>
            <person name="Martin F.M."/>
        </authorList>
    </citation>
    <scope>NUCLEOTIDE SEQUENCE</scope>
    <source>
        <strain evidence="2">Prilba</strain>
    </source>
</reference>
<name>A0A9P5TB06_9AGAM</name>
<dbReference type="InterPro" id="IPR037056">
    <property type="entry name" value="RNase_H1_N_sf"/>
</dbReference>
<dbReference type="Proteomes" id="UP000759537">
    <property type="component" value="Unassembled WGS sequence"/>
</dbReference>
<comment type="caution">
    <text evidence="2">The sequence shown here is derived from an EMBL/GenBank/DDBJ whole genome shotgun (WGS) entry which is preliminary data.</text>
</comment>
<evidence type="ECO:0000313" key="3">
    <source>
        <dbReference type="Proteomes" id="UP000759537"/>
    </source>
</evidence>
<accession>A0A9P5TB06</accession>
<dbReference type="Pfam" id="PF01693">
    <property type="entry name" value="Cauli_VI"/>
    <property type="match status" value="1"/>
</dbReference>
<reference evidence="2" key="2">
    <citation type="journal article" date="2020" name="Nat. Commun.">
        <title>Large-scale genome sequencing of mycorrhizal fungi provides insights into the early evolution of symbiotic traits.</title>
        <authorList>
            <person name="Miyauchi S."/>
            <person name="Kiss E."/>
            <person name="Kuo A."/>
            <person name="Drula E."/>
            <person name="Kohler A."/>
            <person name="Sanchez-Garcia M."/>
            <person name="Morin E."/>
            <person name="Andreopoulos B."/>
            <person name="Barry K.W."/>
            <person name="Bonito G."/>
            <person name="Buee M."/>
            <person name="Carver A."/>
            <person name="Chen C."/>
            <person name="Cichocki N."/>
            <person name="Clum A."/>
            <person name="Culley D."/>
            <person name="Crous P.W."/>
            <person name="Fauchery L."/>
            <person name="Girlanda M."/>
            <person name="Hayes R.D."/>
            <person name="Keri Z."/>
            <person name="LaButti K."/>
            <person name="Lipzen A."/>
            <person name="Lombard V."/>
            <person name="Magnuson J."/>
            <person name="Maillard F."/>
            <person name="Murat C."/>
            <person name="Nolan M."/>
            <person name="Ohm R.A."/>
            <person name="Pangilinan J."/>
            <person name="Pereira M.F."/>
            <person name="Perotto S."/>
            <person name="Peter M."/>
            <person name="Pfister S."/>
            <person name="Riley R."/>
            <person name="Sitrit Y."/>
            <person name="Stielow J.B."/>
            <person name="Szollosi G."/>
            <person name="Zifcakova L."/>
            <person name="Stursova M."/>
            <person name="Spatafora J.W."/>
            <person name="Tedersoo L."/>
            <person name="Vaario L.M."/>
            <person name="Yamada A."/>
            <person name="Yan M."/>
            <person name="Wang P."/>
            <person name="Xu J."/>
            <person name="Bruns T."/>
            <person name="Baldrian P."/>
            <person name="Vilgalys R."/>
            <person name="Dunand C."/>
            <person name="Henrissat B."/>
            <person name="Grigoriev I.V."/>
            <person name="Hibbett D."/>
            <person name="Nagy L.G."/>
            <person name="Martin F.M."/>
        </authorList>
    </citation>
    <scope>NUCLEOTIDE SEQUENCE</scope>
    <source>
        <strain evidence="2">Prilba</strain>
    </source>
</reference>
<organism evidence="2 3">
    <name type="scientific">Russula ochroleuca</name>
    <dbReference type="NCBI Taxonomy" id="152965"/>
    <lineage>
        <taxon>Eukaryota</taxon>
        <taxon>Fungi</taxon>
        <taxon>Dikarya</taxon>
        <taxon>Basidiomycota</taxon>
        <taxon>Agaricomycotina</taxon>
        <taxon>Agaricomycetes</taxon>
        <taxon>Russulales</taxon>
        <taxon>Russulaceae</taxon>
        <taxon>Russula</taxon>
    </lineage>
</organism>
<proteinExistence type="predicted"/>
<dbReference type="EMBL" id="WHVB01000005">
    <property type="protein sequence ID" value="KAF8482976.1"/>
    <property type="molecule type" value="Genomic_DNA"/>
</dbReference>
<evidence type="ECO:0000313" key="2">
    <source>
        <dbReference type="EMBL" id="KAF8482976.1"/>
    </source>
</evidence>
<gene>
    <name evidence="2" type="ORF">DFH94DRAFT_387909</name>
</gene>
<keyword evidence="3" id="KW-1185">Reference proteome</keyword>